<sequence length="392" mass="43471">MKASLRSSTRAPGFRNANLHQRRQLTLAQGDQVLLREVQRRHVAPVLTRPLKPGKKIESHNGIILHDEIIGKSLRDTVTSRRKQGTEGSVYRIHEVKLEEWVRLTQRLVTPIYPADANLIIELFDIHVSPPSPNAKEQDSQRLEILEAGTGHGALTIYLSRAIHAANSPRYKGDDAEEDIETWKGTRRAILHTIEKRATFSAHAAAQVAGFRRGLYSDNVDFHVGDVGEWCEQQLAVRGQGFLNYAFLDMPGADQHLKVVTQSLKADGTLIVFNPSITQIADCASTIWQQDIPLYLEKTVELGQNAGSGGREWDIRLSQPKAERSLPSSDTLPHDLTENVKESSRAEDVSDDSTTHGCDAQSPPQVTSRMVCRPKVGDRIAGGGFVGVFKKM</sequence>
<dbReference type="Gene3D" id="3.40.50.150">
    <property type="entry name" value="Vaccinia Virus protein VP39"/>
    <property type="match status" value="1"/>
</dbReference>
<dbReference type="GO" id="GO:0031515">
    <property type="term" value="C:tRNA (m1A) methyltransferase complex"/>
    <property type="evidence" value="ECO:0007669"/>
    <property type="project" value="InterPro"/>
</dbReference>
<dbReference type="Gene3D" id="3.10.330.20">
    <property type="match status" value="1"/>
</dbReference>
<feature type="region of interest" description="Disordered" evidence="4">
    <location>
        <begin position="321"/>
        <end position="369"/>
    </location>
</feature>
<dbReference type="InterPro" id="IPR029063">
    <property type="entry name" value="SAM-dependent_MTases_sf"/>
</dbReference>
<dbReference type="AlphaFoldDB" id="A0A9P4UMB2"/>
<dbReference type="Proteomes" id="UP000799441">
    <property type="component" value="Unassembled WGS sequence"/>
</dbReference>
<dbReference type="PANTHER" id="PTHR12133">
    <property type="entry name" value="TRNA (ADENINE(58)-N(1))-METHYLTRANSFERASE"/>
    <property type="match status" value="1"/>
</dbReference>
<reference evidence="5" key="1">
    <citation type="journal article" date="2020" name="Stud. Mycol.">
        <title>101 Dothideomycetes genomes: a test case for predicting lifestyles and emergence of pathogens.</title>
        <authorList>
            <person name="Haridas S."/>
            <person name="Albert R."/>
            <person name="Binder M."/>
            <person name="Bloem J."/>
            <person name="Labutti K."/>
            <person name="Salamov A."/>
            <person name="Andreopoulos B."/>
            <person name="Baker S."/>
            <person name="Barry K."/>
            <person name="Bills G."/>
            <person name="Bluhm B."/>
            <person name="Cannon C."/>
            <person name="Castanera R."/>
            <person name="Culley D."/>
            <person name="Daum C."/>
            <person name="Ezra D."/>
            <person name="Gonzalez J."/>
            <person name="Henrissat B."/>
            <person name="Kuo A."/>
            <person name="Liang C."/>
            <person name="Lipzen A."/>
            <person name="Lutzoni F."/>
            <person name="Magnuson J."/>
            <person name="Mondo S."/>
            <person name="Nolan M."/>
            <person name="Ohm R."/>
            <person name="Pangilinan J."/>
            <person name="Park H.-J."/>
            <person name="Ramirez L."/>
            <person name="Alfaro M."/>
            <person name="Sun H."/>
            <person name="Tritt A."/>
            <person name="Yoshinaga Y."/>
            <person name="Zwiers L.-H."/>
            <person name="Turgeon B."/>
            <person name="Goodwin S."/>
            <person name="Spatafora J."/>
            <person name="Crous P."/>
            <person name="Grigoriev I."/>
        </authorList>
    </citation>
    <scope>NUCLEOTIDE SEQUENCE</scope>
    <source>
        <strain evidence="5">CBS 116435</strain>
    </source>
</reference>
<protein>
    <recommendedName>
        <fullName evidence="2">tRNA (adenine(58)-N(1))-methyltransferase catalytic subunit TRM61</fullName>
        <ecNumber evidence="1">2.1.1.220</ecNumber>
    </recommendedName>
    <alternativeName>
        <fullName evidence="3">tRNA(m1A58)-methyltransferase subunit TRM61</fullName>
    </alternativeName>
</protein>
<dbReference type="EMBL" id="MU003812">
    <property type="protein sequence ID" value="KAF2719399.1"/>
    <property type="molecule type" value="Genomic_DNA"/>
</dbReference>
<dbReference type="PANTHER" id="PTHR12133:SF1">
    <property type="entry name" value="TRNA (ADENINE(58)-N(1))-METHYLTRANSFERASE, MITOCHONDRIAL"/>
    <property type="match status" value="1"/>
</dbReference>
<gene>
    <name evidence="5" type="ORF">K431DRAFT_286844</name>
</gene>
<dbReference type="GO" id="GO:0160107">
    <property type="term" value="F:tRNA (adenine(58)-N1)-methyltransferase activity"/>
    <property type="evidence" value="ECO:0007669"/>
    <property type="project" value="UniProtKB-EC"/>
</dbReference>
<evidence type="ECO:0000256" key="1">
    <source>
        <dbReference type="ARBA" id="ARBA00012796"/>
    </source>
</evidence>
<evidence type="ECO:0000256" key="3">
    <source>
        <dbReference type="ARBA" id="ARBA00033309"/>
    </source>
</evidence>
<dbReference type="Pfam" id="PF14801">
    <property type="entry name" value="TrmI-like_N"/>
    <property type="match status" value="1"/>
</dbReference>
<feature type="compositionally biased region" description="Basic and acidic residues" evidence="4">
    <location>
        <begin position="332"/>
        <end position="348"/>
    </location>
</feature>
<dbReference type="EC" id="2.1.1.220" evidence="1"/>
<evidence type="ECO:0000313" key="6">
    <source>
        <dbReference type="Proteomes" id="UP000799441"/>
    </source>
</evidence>
<feature type="non-terminal residue" evidence="5">
    <location>
        <position position="392"/>
    </location>
</feature>
<dbReference type="PROSITE" id="PS51620">
    <property type="entry name" value="SAM_TRM61"/>
    <property type="match status" value="1"/>
</dbReference>
<dbReference type="GO" id="GO:0005739">
    <property type="term" value="C:mitochondrion"/>
    <property type="evidence" value="ECO:0007669"/>
    <property type="project" value="TreeGrafter"/>
</dbReference>
<dbReference type="GO" id="GO:0030488">
    <property type="term" value="P:tRNA methylation"/>
    <property type="evidence" value="ECO:0007669"/>
    <property type="project" value="InterPro"/>
</dbReference>
<name>A0A9P4UMB2_9PEZI</name>
<proteinExistence type="predicted"/>
<accession>A0A9P4UMB2</accession>
<dbReference type="InterPro" id="IPR014816">
    <property type="entry name" value="tRNA_MeTrfase_Gcd14"/>
</dbReference>
<keyword evidence="6" id="KW-1185">Reference proteome</keyword>
<evidence type="ECO:0000313" key="5">
    <source>
        <dbReference type="EMBL" id="KAF2719399.1"/>
    </source>
</evidence>
<evidence type="ECO:0000256" key="2">
    <source>
        <dbReference type="ARBA" id="ARBA00015963"/>
    </source>
</evidence>
<comment type="caution">
    <text evidence="5">The sequence shown here is derived from an EMBL/GenBank/DDBJ whole genome shotgun (WGS) entry which is preliminary data.</text>
</comment>
<dbReference type="SUPFAM" id="SSF53335">
    <property type="entry name" value="S-adenosyl-L-methionine-dependent methyltransferases"/>
    <property type="match status" value="1"/>
</dbReference>
<organism evidence="5 6">
    <name type="scientific">Polychaeton citri CBS 116435</name>
    <dbReference type="NCBI Taxonomy" id="1314669"/>
    <lineage>
        <taxon>Eukaryota</taxon>
        <taxon>Fungi</taxon>
        <taxon>Dikarya</taxon>
        <taxon>Ascomycota</taxon>
        <taxon>Pezizomycotina</taxon>
        <taxon>Dothideomycetes</taxon>
        <taxon>Dothideomycetidae</taxon>
        <taxon>Capnodiales</taxon>
        <taxon>Capnodiaceae</taxon>
        <taxon>Polychaeton</taxon>
    </lineage>
</organism>
<dbReference type="OrthoDB" id="5585464at2759"/>
<evidence type="ECO:0000256" key="4">
    <source>
        <dbReference type="SAM" id="MobiDB-lite"/>
    </source>
</evidence>